<protein>
    <submittedName>
        <fullName evidence="1">Uncharacterized protein</fullName>
    </submittedName>
</protein>
<sequence>MAPGSNQGAHGAIDSRLLTRSNLGHLSQSPQSTSLSADSSSKRLKNGQFVRFAKSANDWSAYDVIAYNITFSPVAPDEFFQDPGSSRHLLLIRELDLPIQGRLGPKRQQGPARRKKYAILGQPVSKIADLRGASRVLFFPSASAGADISLDHLDPAILTALPGANDDSLSDEVVEYLNYLDFAVRDLQDGDVTQFARETLRLLGFKARNILIPTRYSISYTICGDPILLVFLKEKILSKMPNAEFGVVAGAIAAFQSNNATLTQELSTAVATGQYPATQTRVLKCVTVPGPEHIQRANDGMKNSEYRKLALKRFLAFKTLAKSYWDQMSSGF</sequence>
<proteinExistence type="predicted"/>
<dbReference type="EMBL" id="ML208442">
    <property type="protein sequence ID" value="TFK65287.1"/>
    <property type="molecule type" value="Genomic_DNA"/>
</dbReference>
<name>A0ACD3AK93_9AGAR</name>
<organism evidence="1 2">
    <name type="scientific">Pluteus cervinus</name>
    <dbReference type="NCBI Taxonomy" id="181527"/>
    <lineage>
        <taxon>Eukaryota</taxon>
        <taxon>Fungi</taxon>
        <taxon>Dikarya</taxon>
        <taxon>Basidiomycota</taxon>
        <taxon>Agaricomycotina</taxon>
        <taxon>Agaricomycetes</taxon>
        <taxon>Agaricomycetidae</taxon>
        <taxon>Agaricales</taxon>
        <taxon>Pluteineae</taxon>
        <taxon>Pluteaceae</taxon>
        <taxon>Pluteus</taxon>
    </lineage>
</organism>
<keyword evidence="2" id="KW-1185">Reference proteome</keyword>
<gene>
    <name evidence="1" type="ORF">BDN72DRAFT_881035</name>
</gene>
<reference evidence="1 2" key="1">
    <citation type="journal article" date="2019" name="Nat. Ecol. Evol.">
        <title>Megaphylogeny resolves global patterns of mushroom evolution.</title>
        <authorList>
            <person name="Varga T."/>
            <person name="Krizsan K."/>
            <person name="Foldi C."/>
            <person name="Dima B."/>
            <person name="Sanchez-Garcia M."/>
            <person name="Sanchez-Ramirez S."/>
            <person name="Szollosi G.J."/>
            <person name="Szarkandi J.G."/>
            <person name="Papp V."/>
            <person name="Albert L."/>
            <person name="Andreopoulos W."/>
            <person name="Angelini C."/>
            <person name="Antonin V."/>
            <person name="Barry K.W."/>
            <person name="Bougher N.L."/>
            <person name="Buchanan P."/>
            <person name="Buyck B."/>
            <person name="Bense V."/>
            <person name="Catcheside P."/>
            <person name="Chovatia M."/>
            <person name="Cooper J."/>
            <person name="Damon W."/>
            <person name="Desjardin D."/>
            <person name="Finy P."/>
            <person name="Geml J."/>
            <person name="Haridas S."/>
            <person name="Hughes K."/>
            <person name="Justo A."/>
            <person name="Karasinski D."/>
            <person name="Kautmanova I."/>
            <person name="Kiss B."/>
            <person name="Kocsube S."/>
            <person name="Kotiranta H."/>
            <person name="LaButti K.M."/>
            <person name="Lechner B.E."/>
            <person name="Liimatainen K."/>
            <person name="Lipzen A."/>
            <person name="Lukacs Z."/>
            <person name="Mihaltcheva S."/>
            <person name="Morgado L.N."/>
            <person name="Niskanen T."/>
            <person name="Noordeloos M.E."/>
            <person name="Ohm R.A."/>
            <person name="Ortiz-Santana B."/>
            <person name="Ovrebo C."/>
            <person name="Racz N."/>
            <person name="Riley R."/>
            <person name="Savchenko A."/>
            <person name="Shiryaev A."/>
            <person name="Soop K."/>
            <person name="Spirin V."/>
            <person name="Szebenyi C."/>
            <person name="Tomsovsky M."/>
            <person name="Tulloss R.E."/>
            <person name="Uehling J."/>
            <person name="Grigoriev I.V."/>
            <person name="Vagvolgyi C."/>
            <person name="Papp T."/>
            <person name="Martin F.M."/>
            <person name="Miettinen O."/>
            <person name="Hibbett D.S."/>
            <person name="Nagy L.G."/>
        </authorList>
    </citation>
    <scope>NUCLEOTIDE SEQUENCE [LARGE SCALE GENOMIC DNA]</scope>
    <source>
        <strain evidence="1 2">NL-1719</strain>
    </source>
</reference>
<dbReference type="Proteomes" id="UP000308600">
    <property type="component" value="Unassembled WGS sequence"/>
</dbReference>
<evidence type="ECO:0000313" key="2">
    <source>
        <dbReference type="Proteomes" id="UP000308600"/>
    </source>
</evidence>
<evidence type="ECO:0000313" key="1">
    <source>
        <dbReference type="EMBL" id="TFK65287.1"/>
    </source>
</evidence>
<accession>A0ACD3AK93</accession>